<comment type="caution">
    <text evidence="2">The sequence shown here is derived from an EMBL/GenBank/DDBJ whole genome shotgun (WGS) entry which is preliminary data.</text>
</comment>
<feature type="transmembrane region" description="Helical" evidence="1">
    <location>
        <begin position="74"/>
        <end position="96"/>
    </location>
</feature>
<feature type="transmembrane region" description="Helical" evidence="1">
    <location>
        <begin position="44"/>
        <end position="68"/>
    </location>
</feature>
<name>A0A2G9YBT9_9BACT</name>
<evidence type="ECO:0008006" key="4">
    <source>
        <dbReference type="Google" id="ProtNLM"/>
    </source>
</evidence>
<sequence length="117" mass="12834">MENKVEEKVFFKPNPRVAAILSFVFTGLGQIYNGQIKKGLTLMFLAGVSLIIFLVGAIFIGHAIITFFGSLPLLVWGIVLFLIGFIGIIILGIYNISDAYQTAEKICQQKETEVGHG</sequence>
<evidence type="ECO:0000313" key="2">
    <source>
        <dbReference type="EMBL" id="PIP16203.1"/>
    </source>
</evidence>
<keyword evidence="1" id="KW-0812">Transmembrane</keyword>
<reference evidence="2 3" key="1">
    <citation type="submission" date="2017-09" db="EMBL/GenBank/DDBJ databases">
        <title>Depth-based differentiation of microbial function through sediment-hosted aquifers and enrichment of novel symbionts in the deep terrestrial subsurface.</title>
        <authorList>
            <person name="Probst A.J."/>
            <person name="Ladd B."/>
            <person name="Jarett J.K."/>
            <person name="Geller-Mcgrath D.E."/>
            <person name="Sieber C.M."/>
            <person name="Emerson J.B."/>
            <person name="Anantharaman K."/>
            <person name="Thomas B.C."/>
            <person name="Malmstrom R."/>
            <person name="Stieglmeier M."/>
            <person name="Klingl A."/>
            <person name="Woyke T."/>
            <person name="Ryan C.M."/>
            <person name="Banfield J.F."/>
        </authorList>
    </citation>
    <scope>NUCLEOTIDE SEQUENCE [LARGE SCALE GENOMIC DNA]</scope>
    <source>
        <strain evidence="2">CG23_combo_of_CG06-09_8_20_14_all_48_7</strain>
    </source>
</reference>
<accession>A0A2G9YBT9</accession>
<dbReference type="AlphaFoldDB" id="A0A2G9YBT9"/>
<protein>
    <recommendedName>
        <fullName evidence="4">TM2 domain-containing protein</fullName>
    </recommendedName>
</protein>
<proteinExistence type="predicted"/>
<organism evidence="2 3">
    <name type="scientific">bacterium (Candidatus Ratteibacteria) CG23_combo_of_CG06-09_8_20_14_all_48_7</name>
    <dbReference type="NCBI Taxonomy" id="2014292"/>
    <lineage>
        <taxon>Bacteria</taxon>
        <taxon>Candidatus Ratteibacteria</taxon>
    </lineage>
</organism>
<evidence type="ECO:0000256" key="1">
    <source>
        <dbReference type="SAM" id="Phobius"/>
    </source>
</evidence>
<dbReference type="Proteomes" id="UP000230392">
    <property type="component" value="Unassembled WGS sequence"/>
</dbReference>
<keyword evidence="1" id="KW-0472">Membrane</keyword>
<dbReference type="EMBL" id="PCRF01000179">
    <property type="protein sequence ID" value="PIP16203.1"/>
    <property type="molecule type" value="Genomic_DNA"/>
</dbReference>
<keyword evidence="1" id="KW-1133">Transmembrane helix</keyword>
<evidence type="ECO:0000313" key="3">
    <source>
        <dbReference type="Proteomes" id="UP000230392"/>
    </source>
</evidence>
<gene>
    <name evidence="2" type="ORF">COX46_03680</name>
</gene>